<dbReference type="EMBL" id="VHII01000007">
    <property type="protein sequence ID" value="KAF1387584.1"/>
    <property type="molecule type" value="Genomic_DNA"/>
</dbReference>
<dbReference type="PANTHER" id="PTHR14948">
    <property type="entry name" value="NG5"/>
    <property type="match status" value="1"/>
</dbReference>
<comment type="similarity">
    <text evidence="2">Belongs to the CD225/Dispanin family.</text>
</comment>
<dbReference type="PANTHER" id="PTHR14948:SF46">
    <property type="entry name" value="DISPANIN SUBFAMILY A MEMBER 2B-LIKE-RELATED"/>
    <property type="match status" value="1"/>
</dbReference>
<feature type="region of interest" description="Disordered" evidence="6">
    <location>
        <begin position="1"/>
        <end position="132"/>
    </location>
</feature>
<organism evidence="8 9">
    <name type="scientific">Perca fluviatilis</name>
    <name type="common">European perch</name>
    <dbReference type="NCBI Taxonomy" id="8168"/>
    <lineage>
        <taxon>Eukaryota</taxon>
        <taxon>Metazoa</taxon>
        <taxon>Chordata</taxon>
        <taxon>Craniata</taxon>
        <taxon>Vertebrata</taxon>
        <taxon>Euteleostomi</taxon>
        <taxon>Actinopterygii</taxon>
        <taxon>Neopterygii</taxon>
        <taxon>Teleostei</taxon>
        <taxon>Neoteleostei</taxon>
        <taxon>Acanthomorphata</taxon>
        <taxon>Eupercaria</taxon>
        <taxon>Perciformes</taxon>
        <taxon>Percoidei</taxon>
        <taxon>Percidae</taxon>
        <taxon>Percinae</taxon>
        <taxon>Perca</taxon>
    </lineage>
</organism>
<dbReference type="GO" id="GO:0016020">
    <property type="term" value="C:membrane"/>
    <property type="evidence" value="ECO:0007669"/>
    <property type="project" value="UniProtKB-SubCell"/>
</dbReference>
<feature type="compositionally biased region" description="Polar residues" evidence="6">
    <location>
        <begin position="32"/>
        <end position="50"/>
    </location>
</feature>
<comment type="subcellular location">
    <subcellularLocation>
        <location evidence="1">Membrane</location>
    </subcellularLocation>
</comment>
<comment type="caution">
    <text evidence="8">The sequence shown here is derived from an EMBL/GenBank/DDBJ whole genome shotgun (WGS) entry which is preliminary data.</text>
</comment>
<proteinExistence type="inferred from homology"/>
<feature type="non-terminal residue" evidence="8">
    <location>
        <position position="1"/>
    </location>
</feature>
<keyword evidence="4 7" id="KW-1133">Transmembrane helix</keyword>
<reference evidence="8 9" key="1">
    <citation type="submission" date="2019-06" db="EMBL/GenBank/DDBJ databases">
        <title>A chromosome-scale genome assembly of the European perch, Perca fluviatilis.</title>
        <authorList>
            <person name="Roques C."/>
            <person name="Zahm M."/>
            <person name="Cabau C."/>
            <person name="Klopp C."/>
            <person name="Bouchez O."/>
            <person name="Donnadieu C."/>
            <person name="Kuhl H."/>
            <person name="Gislard M."/>
            <person name="Guendouz S."/>
            <person name="Journot L."/>
            <person name="Haffray P."/>
            <person name="Bestin A."/>
            <person name="Morvezen R."/>
            <person name="Feron R."/>
            <person name="Wen M."/>
            <person name="Jouanno E."/>
            <person name="Herpin A."/>
            <person name="Schartl M."/>
            <person name="Postlethwait J."/>
            <person name="Schaerlinger B."/>
            <person name="Chardard D."/>
            <person name="Lecocq T."/>
            <person name="Poncet C."/>
            <person name="Jaffrelo L."/>
            <person name="Lampietro C."/>
            <person name="Guiguen Y."/>
        </authorList>
    </citation>
    <scope>NUCLEOTIDE SEQUENCE [LARGE SCALE GENOMIC DNA]</scope>
    <source>
        <tissue evidence="8">Blood</tissue>
    </source>
</reference>
<evidence type="ECO:0000313" key="8">
    <source>
        <dbReference type="EMBL" id="KAF1387584.1"/>
    </source>
</evidence>
<evidence type="ECO:0000256" key="1">
    <source>
        <dbReference type="ARBA" id="ARBA00004370"/>
    </source>
</evidence>
<evidence type="ECO:0000256" key="5">
    <source>
        <dbReference type="ARBA" id="ARBA00023136"/>
    </source>
</evidence>
<feature type="compositionally biased region" description="Pro residues" evidence="6">
    <location>
        <begin position="64"/>
        <end position="78"/>
    </location>
</feature>
<evidence type="ECO:0000256" key="6">
    <source>
        <dbReference type="SAM" id="MobiDB-lite"/>
    </source>
</evidence>
<evidence type="ECO:0000313" key="9">
    <source>
        <dbReference type="Proteomes" id="UP000465112"/>
    </source>
</evidence>
<dbReference type="Proteomes" id="UP000465112">
    <property type="component" value="Chromosome 7"/>
</dbReference>
<evidence type="ECO:0000256" key="2">
    <source>
        <dbReference type="ARBA" id="ARBA00006843"/>
    </source>
</evidence>
<evidence type="ECO:0000256" key="4">
    <source>
        <dbReference type="ARBA" id="ARBA00022989"/>
    </source>
</evidence>
<dbReference type="Pfam" id="PF04505">
    <property type="entry name" value="CD225"/>
    <property type="match status" value="1"/>
</dbReference>
<dbReference type="InterPro" id="IPR051423">
    <property type="entry name" value="CD225/Dispanin"/>
</dbReference>
<protein>
    <submittedName>
        <fullName evidence="8">Uncharacterized protein</fullName>
    </submittedName>
</protein>
<evidence type="ECO:0000256" key="7">
    <source>
        <dbReference type="SAM" id="Phobius"/>
    </source>
</evidence>
<gene>
    <name evidence="8" type="ORF">PFLUV_G00081380</name>
</gene>
<evidence type="ECO:0000256" key="3">
    <source>
        <dbReference type="ARBA" id="ARBA00022692"/>
    </source>
</evidence>
<keyword evidence="5 7" id="KW-0472">Membrane</keyword>
<feature type="transmembrane region" description="Helical" evidence="7">
    <location>
        <begin position="206"/>
        <end position="228"/>
    </location>
</feature>
<keyword evidence="3 7" id="KW-0812">Transmembrane</keyword>
<sequence length="235" mass="25281">SHTASLLQCGGPATRLERLSCSPRASEGEVSFPSTETNSCTMDPSKSSAPPSGWSDEKTSTGHAPPPPYQDQPYPGNPQPGQAYPQPQQGYAPPPQYGGAGYGQQPYQGQQYPGQQYPGQQYPGQQYPGQQYPGQQATVTVQPTVYVTRGPLLNPVNDYLCYSIFTMLCCCFPLGIAALIYSISARESNHIGDQLGAERSSRMARTLNHVGLGLGIGMLILTIVYVAVMANQVKY</sequence>
<name>A0A6A5FD79_PERFL</name>
<dbReference type="AlphaFoldDB" id="A0A6A5FD79"/>
<accession>A0A6A5FD79</accession>
<dbReference type="InterPro" id="IPR007593">
    <property type="entry name" value="CD225/Dispanin_fam"/>
</dbReference>
<keyword evidence="9" id="KW-1185">Reference proteome</keyword>
<feature type="compositionally biased region" description="Low complexity" evidence="6">
    <location>
        <begin position="103"/>
        <end position="132"/>
    </location>
</feature>
<feature type="transmembrane region" description="Helical" evidence="7">
    <location>
        <begin position="162"/>
        <end position="185"/>
    </location>
</feature>
<feature type="compositionally biased region" description="Low complexity" evidence="6">
    <location>
        <begin position="79"/>
        <end position="91"/>
    </location>
</feature>